<dbReference type="EnsemblMetazoa" id="CJA43026.1">
    <property type="protein sequence ID" value="CJA43026.1"/>
    <property type="gene ID" value="WBGene00218874"/>
</dbReference>
<protein>
    <submittedName>
        <fullName evidence="2">Uncharacterized protein</fullName>
    </submittedName>
</protein>
<keyword evidence="1" id="KW-1133">Transmembrane helix</keyword>
<feature type="transmembrane region" description="Helical" evidence="1">
    <location>
        <begin position="25"/>
        <end position="44"/>
    </location>
</feature>
<dbReference type="Proteomes" id="UP000005237">
    <property type="component" value="Unassembled WGS sequence"/>
</dbReference>
<keyword evidence="3" id="KW-1185">Reference proteome</keyword>
<sequence length="110" mass="12980">MVLAVCVQPTVKRYESGRRGAREEATARALLLLLLVSVTIGRVMKKKRKMWLEKKKQQKKKKRNTLVAVKRSFLSFPLLRRHRRSHRFNFLVTAGNIHTEKVYPRNDRPL</sequence>
<keyword evidence="1" id="KW-0472">Membrane</keyword>
<reference evidence="3" key="1">
    <citation type="submission" date="2010-08" db="EMBL/GenBank/DDBJ databases">
        <authorList>
            <consortium name="Caenorhabditis japonica Sequencing Consortium"/>
            <person name="Wilson R.K."/>
        </authorList>
    </citation>
    <scope>NUCLEOTIDE SEQUENCE [LARGE SCALE GENOMIC DNA]</scope>
    <source>
        <strain evidence="3">DF5081</strain>
    </source>
</reference>
<proteinExistence type="predicted"/>
<evidence type="ECO:0000313" key="2">
    <source>
        <dbReference type="EnsemblMetazoa" id="CJA43026.1"/>
    </source>
</evidence>
<evidence type="ECO:0000256" key="1">
    <source>
        <dbReference type="SAM" id="Phobius"/>
    </source>
</evidence>
<keyword evidence="1" id="KW-0812">Transmembrane</keyword>
<reference evidence="2" key="2">
    <citation type="submission" date="2022-06" db="UniProtKB">
        <authorList>
            <consortium name="EnsemblMetazoa"/>
        </authorList>
    </citation>
    <scope>IDENTIFICATION</scope>
    <source>
        <strain evidence="2">DF5081</strain>
    </source>
</reference>
<organism evidence="2 3">
    <name type="scientific">Caenorhabditis japonica</name>
    <dbReference type="NCBI Taxonomy" id="281687"/>
    <lineage>
        <taxon>Eukaryota</taxon>
        <taxon>Metazoa</taxon>
        <taxon>Ecdysozoa</taxon>
        <taxon>Nematoda</taxon>
        <taxon>Chromadorea</taxon>
        <taxon>Rhabditida</taxon>
        <taxon>Rhabditina</taxon>
        <taxon>Rhabditomorpha</taxon>
        <taxon>Rhabditoidea</taxon>
        <taxon>Rhabditidae</taxon>
        <taxon>Peloderinae</taxon>
        <taxon>Caenorhabditis</taxon>
    </lineage>
</organism>
<name>A0A8R1EUD4_CAEJA</name>
<dbReference type="AlphaFoldDB" id="A0A8R1EUD4"/>
<accession>A0A8R1EUD4</accession>
<evidence type="ECO:0000313" key="3">
    <source>
        <dbReference type="Proteomes" id="UP000005237"/>
    </source>
</evidence>